<sequence length="211" mass="23885">MNLFSEQSHICTEPGNSLIPCTCCSLQSCTSLLYARIGRFHFCLCYCSRVDRTSCYQECKSELGEFFSNKFIGEDTTDSPLHALDGSLDISVNMFILYNLGVLLLEQVIEELPDESESSFLERIFSVPPTSSALCVAFTCSLRLLQACDFLCICELSWRNWSKFHYLLCSNFFQPWVQFHKAEISLAKVSPTLAQMGAQFCKDTIRATLHS</sequence>
<protein>
    <submittedName>
        <fullName evidence="1">Uncharacterized protein</fullName>
    </submittedName>
</protein>
<keyword evidence="2" id="KW-1185">Reference proteome</keyword>
<dbReference type="Proteomes" id="UP001295684">
    <property type="component" value="Unassembled WGS sequence"/>
</dbReference>
<comment type="caution">
    <text evidence="1">The sequence shown here is derived from an EMBL/GenBank/DDBJ whole genome shotgun (WGS) entry which is preliminary data.</text>
</comment>
<gene>
    <name evidence="1" type="ORF">ECRASSUSDP1_LOCUS12189</name>
</gene>
<organism evidence="1 2">
    <name type="scientific">Euplotes crassus</name>
    <dbReference type="NCBI Taxonomy" id="5936"/>
    <lineage>
        <taxon>Eukaryota</taxon>
        <taxon>Sar</taxon>
        <taxon>Alveolata</taxon>
        <taxon>Ciliophora</taxon>
        <taxon>Intramacronucleata</taxon>
        <taxon>Spirotrichea</taxon>
        <taxon>Hypotrichia</taxon>
        <taxon>Euplotida</taxon>
        <taxon>Euplotidae</taxon>
        <taxon>Moneuplotes</taxon>
    </lineage>
</organism>
<proteinExistence type="predicted"/>
<reference evidence="1" key="1">
    <citation type="submission" date="2023-07" db="EMBL/GenBank/DDBJ databases">
        <authorList>
            <consortium name="AG Swart"/>
            <person name="Singh M."/>
            <person name="Singh A."/>
            <person name="Seah K."/>
            <person name="Emmerich C."/>
        </authorList>
    </citation>
    <scope>NUCLEOTIDE SEQUENCE</scope>
    <source>
        <strain evidence="1">DP1</strain>
    </source>
</reference>
<evidence type="ECO:0000313" key="1">
    <source>
        <dbReference type="EMBL" id="CAI2370870.1"/>
    </source>
</evidence>
<dbReference type="EMBL" id="CAMPGE010012083">
    <property type="protein sequence ID" value="CAI2370870.1"/>
    <property type="molecule type" value="Genomic_DNA"/>
</dbReference>
<accession>A0AAD1XDV6</accession>
<evidence type="ECO:0000313" key="2">
    <source>
        <dbReference type="Proteomes" id="UP001295684"/>
    </source>
</evidence>
<name>A0AAD1XDV6_EUPCR</name>
<dbReference type="AlphaFoldDB" id="A0AAD1XDV6"/>